<reference evidence="1" key="1">
    <citation type="submission" date="2014-05" db="EMBL/GenBank/DDBJ databases">
        <authorList>
            <person name="Chronopoulou M."/>
        </authorList>
    </citation>
    <scope>NUCLEOTIDE SEQUENCE</scope>
    <source>
        <tissue evidence="1">Whole organism</tissue>
    </source>
</reference>
<sequence length="27" mass="3503">MNFRSPYQNGRYSWHWFLLIDFLHNPY</sequence>
<dbReference type="EMBL" id="HACA01033662">
    <property type="protein sequence ID" value="CDW51023.1"/>
    <property type="molecule type" value="Transcribed_RNA"/>
</dbReference>
<protein>
    <submittedName>
        <fullName evidence="1">Uncharacterized protein</fullName>
    </submittedName>
</protein>
<name>A0A0K2VKN0_LEPSM</name>
<organism evidence="1">
    <name type="scientific">Lepeophtheirus salmonis</name>
    <name type="common">Salmon louse</name>
    <name type="synonym">Caligus salmonis</name>
    <dbReference type="NCBI Taxonomy" id="72036"/>
    <lineage>
        <taxon>Eukaryota</taxon>
        <taxon>Metazoa</taxon>
        <taxon>Ecdysozoa</taxon>
        <taxon>Arthropoda</taxon>
        <taxon>Crustacea</taxon>
        <taxon>Multicrustacea</taxon>
        <taxon>Hexanauplia</taxon>
        <taxon>Copepoda</taxon>
        <taxon>Siphonostomatoida</taxon>
        <taxon>Caligidae</taxon>
        <taxon>Lepeophtheirus</taxon>
    </lineage>
</organism>
<accession>A0A0K2VKN0</accession>
<evidence type="ECO:0000313" key="1">
    <source>
        <dbReference type="EMBL" id="CDW51023.1"/>
    </source>
</evidence>
<dbReference type="AlphaFoldDB" id="A0A0K2VKN0"/>
<proteinExistence type="predicted"/>